<proteinExistence type="predicted"/>
<keyword evidence="2" id="KW-0547">Nucleotide-binding</keyword>
<name>A0A941IVC7_9ACTN</name>
<evidence type="ECO:0000256" key="2">
    <source>
        <dbReference type="ARBA" id="ARBA00022806"/>
    </source>
</evidence>
<keyword evidence="1" id="KW-0227">DNA damage</keyword>
<evidence type="ECO:0000313" key="5">
    <source>
        <dbReference type="EMBL" id="MBR7836921.1"/>
    </source>
</evidence>
<comment type="caution">
    <text evidence="5">The sequence shown here is derived from an EMBL/GenBank/DDBJ whole genome shotgun (WGS) entry which is preliminary data.</text>
</comment>
<protein>
    <submittedName>
        <fullName evidence="5">PD-(D/E)XK nuclease family protein</fullName>
    </submittedName>
</protein>
<keyword evidence="2" id="KW-0067">ATP-binding</keyword>
<dbReference type="AlphaFoldDB" id="A0A941IVC7"/>
<dbReference type="Pfam" id="PF12705">
    <property type="entry name" value="PDDEXK_1"/>
    <property type="match status" value="1"/>
</dbReference>
<evidence type="ECO:0000256" key="3">
    <source>
        <dbReference type="ARBA" id="ARBA00023204"/>
    </source>
</evidence>
<dbReference type="InterPro" id="IPR038726">
    <property type="entry name" value="PDDEXK_AddAB-type"/>
</dbReference>
<dbReference type="EMBL" id="JAGSOG010000170">
    <property type="protein sequence ID" value="MBR7836921.1"/>
    <property type="molecule type" value="Genomic_DNA"/>
</dbReference>
<organism evidence="5 6">
    <name type="scientific">Actinospica durhamensis</name>
    <dbReference type="NCBI Taxonomy" id="1508375"/>
    <lineage>
        <taxon>Bacteria</taxon>
        <taxon>Bacillati</taxon>
        <taxon>Actinomycetota</taxon>
        <taxon>Actinomycetes</taxon>
        <taxon>Catenulisporales</taxon>
        <taxon>Actinospicaceae</taxon>
        <taxon>Actinospica</taxon>
    </lineage>
</organism>
<keyword evidence="2" id="KW-0378">Hydrolase</keyword>
<accession>A0A941IVC7</accession>
<evidence type="ECO:0000256" key="1">
    <source>
        <dbReference type="ARBA" id="ARBA00022763"/>
    </source>
</evidence>
<keyword evidence="3" id="KW-0234">DNA repair</keyword>
<dbReference type="GO" id="GO:0006281">
    <property type="term" value="P:DNA repair"/>
    <property type="evidence" value="ECO:0007669"/>
    <property type="project" value="UniProtKB-KW"/>
</dbReference>
<keyword evidence="6" id="KW-1185">Reference proteome</keyword>
<evidence type="ECO:0000313" key="6">
    <source>
        <dbReference type="Proteomes" id="UP000675781"/>
    </source>
</evidence>
<gene>
    <name evidence="5" type="ORF">KDL01_26825</name>
</gene>
<keyword evidence="2" id="KW-0347">Helicase</keyword>
<dbReference type="Proteomes" id="UP000675781">
    <property type="component" value="Unassembled WGS sequence"/>
</dbReference>
<dbReference type="GO" id="GO:0004386">
    <property type="term" value="F:helicase activity"/>
    <property type="evidence" value="ECO:0007669"/>
    <property type="project" value="UniProtKB-KW"/>
</dbReference>
<reference evidence="5" key="1">
    <citation type="submission" date="2021-04" db="EMBL/GenBank/DDBJ databases">
        <title>Genome based classification of Actinospica acidithermotolerans sp. nov., an actinobacterium isolated from an Indonesian hot spring.</title>
        <authorList>
            <person name="Kusuma A.B."/>
            <person name="Putra K.E."/>
            <person name="Nafisah S."/>
            <person name="Loh J."/>
            <person name="Nouioui I."/>
            <person name="Goodfellow M."/>
        </authorList>
    </citation>
    <scope>NUCLEOTIDE SEQUENCE</scope>
    <source>
        <strain evidence="5">CSCA 57</strain>
    </source>
</reference>
<dbReference type="RefSeq" id="WP_212531393.1">
    <property type="nucleotide sequence ID" value="NZ_JAGSOG010000170.1"/>
</dbReference>
<sequence length="529" mass="59367">MSEWTAPSGLRGEGRQITVSLSMLGEGDYNCPMSNAMRARRLYPMKRTQRELFDDFTNGFIMEELDRRDTGSAHSPRMAESRQSRAHEGVEAWTRHAAATYLEAFPAVADEVPLIPAEAPWSLEWTLRRPDRRGARMYRLTLWGRCLQSIDGSYREFRWPSNSLGNRRRRRHSAAERAMAAFVTAWSQPGPTPRRVRVVEFGFLDGRPDPTPLFDGTPEEARVLFNAEALDVLSTAVDGGEYSPGRACRSCRFTAVCPAVPKIGGLLGVQARDRPLRTWSPTSARSYRECPARSYLRASMLPVDEAVERNASAERGRAVHDYLAACHKTVPHNACGLVVPDVWLGNYALADDQHVLGSELLRFHAEVCPMLYVESSEDVRVEPSLVYLDEEASSRVLVQPDLLYRDGDSWVWREVKTSARRRRFQDLLWDYPQLALGLELLGRGALDGSPARSRVELEVLRPGGADLITLDPFSPGTRQAARDVVRRLVAPWREDDLFIATPGAHCSACEVARWCPSRQQCDAISGDAR</sequence>
<evidence type="ECO:0000259" key="4">
    <source>
        <dbReference type="Pfam" id="PF12705"/>
    </source>
</evidence>
<feature type="domain" description="PD-(D/E)XK endonuclease-like" evidence="4">
    <location>
        <begin position="278"/>
        <end position="516"/>
    </location>
</feature>